<dbReference type="InterPro" id="IPR037523">
    <property type="entry name" value="VOC_core"/>
</dbReference>
<accession>A0A4V3ATL9</accession>
<evidence type="ECO:0000313" key="2">
    <source>
        <dbReference type="EMBL" id="TDK60652.1"/>
    </source>
</evidence>
<dbReference type="AlphaFoldDB" id="A0A4V3ATL9"/>
<dbReference type="InterPro" id="IPR004360">
    <property type="entry name" value="Glyas_Fos-R_dOase_dom"/>
</dbReference>
<dbReference type="PROSITE" id="PS51819">
    <property type="entry name" value="VOC"/>
    <property type="match status" value="1"/>
</dbReference>
<dbReference type="RefSeq" id="WP_133331063.1">
    <property type="nucleotide sequence ID" value="NZ_SMYL01000015.1"/>
</dbReference>
<feature type="domain" description="VOC" evidence="1">
    <location>
        <begin position="6"/>
        <end position="124"/>
    </location>
</feature>
<evidence type="ECO:0000313" key="3">
    <source>
        <dbReference type="Proteomes" id="UP000294829"/>
    </source>
</evidence>
<dbReference type="EMBL" id="SMYL01000015">
    <property type="protein sequence ID" value="TDK60652.1"/>
    <property type="molecule type" value="Genomic_DNA"/>
</dbReference>
<dbReference type="Gene3D" id="3.10.180.10">
    <property type="entry name" value="2,3-Dihydroxybiphenyl 1,2-Dioxygenase, domain 1"/>
    <property type="match status" value="1"/>
</dbReference>
<dbReference type="PANTHER" id="PTHR33993:SF5">
    <property type="entry name" value="GLYOXALASE"/>
    <property type="match status" value="1"/>
</dbReference>
<dbReference type="Pfam" id="PF00903">
    <property type="entry name" value="Glyoxalase"/>
    <property type="match status" value="1"/>
</dbReference>
<dbReference type="InterPro" id="IPR029068">
    <property type="entry name" value="Glyas_Bleomycin-R_OHBP_Dase"/>
</dbReference>
<keyword evidence="3" id="KW-1185">Reference proteome</keyword>
<comment type="caution">
    <text evidence="2">The sequence shown here is derived from an EMBL/GenBank/DDBJ whole genome shotgun (WGS) entry which is preliminary data.</text>
</comment>
<dbReference type="Proteomes" id="UP000294829">
    <property type="component" value="Unassembled WGS sequence"/>
</dbReference>
<sequence length="127" mass="14424">MKRVVGVGGIFFKAKNPEKLRDWYRDHLGFAVDNWGGVVFQPSGTAESVETEQTVWSLFKEDSTHFAPSTQNFMINYRVDDLHGLIAQLRAEGCNVDDKVDDSEYGKFGWVIDPEGNKVELWEPPKS</sequence>
<reference evidence="2 3" key="1">
    <citation type="submission" date="2019-03" db="EMBL/GenBank/DDBJ databases">
        <title>Sapientia aquatica gen. nov., sp. nov., isolated from a crater lake.</title>
        <authorList>
            <person name="Felfoldi T."/>
            <person name="Szabo A."/>
            <person name="Toth E."/>
            <person name="Schumann P."/>
            <person name="Keki Z."/>
            <person name="Marialigeti K."/>
            <person name="Mathe I."/>
        </authorList>
    </citation>
    <scope>NUCLEOTIDE SEQUENCE [LARGE SCALE GENOMIC DNA]</scope>
    <source>
        <strain evidence="2 3">SA-152</strain>
    </source>
</reference>
<proteinExistence type="predicted"/>
<gene>
    <name evidence="2" type="ORF">E2I14_17860</name>
</gene>
<dbReference type="PANTHER" id="PTHR33993">
    <property type="entry name" value="GLYOXALASE-RELATED"/>
    <property type="match status" value="1"/>
</dbReference>
<protein>
    <submittedName>
        <fullName evidence="2">VOC family protein</fullName>
    </submittedName>
</protein>
<dbReference type="OrthoDB" id="9799428at2"/>
<dbReference type="SUPFAM" id="SSF54593">
    <property type="entry name" value="Glyoxalase/Bleomycin resistance protein/Dihydroxybiphenyl dioxygenase"/>
    <property type="match status" value="1"/>
</dbReference>
<dbReference type="InterPro" id="IPR052164">
    <property type="entry name" value="Anthracycline_SecMetBiosynth"/>
</dbReference>
<organism evidence="2 3">
    <name type="scientific">Sapientia aquatica</name>
    <dbReference type="NCBI Taxonomy" id="1549640"/>
    <lineage>
        <taxon>Bacteria</taxon>
        <taxon>Pseudomonadati</taxon>
        <taxon>Pseudomonadota</taxon>
        <taxon>Betaproteobacteria</taxon>
        <taxon>Burkholderiales</taxon>
        <taxon>Oxalobacteraceae</taxon>
        <taxon>Sapientia</taxon>
    </lineage>
</organism>
<name>A0A4V3ATL9_9BURK</name>
<evidence type="ECO:0000259" key="1">
    <source>
        <dbReference type="PROSITE" id="PS51819"/>
    </source>
</evidence>